<dbReference type="FunFam" id="3.10.20.90:FF:000046">
    <property type="entry name" value="Homocysteine-responsive endoplasmic reticulum-resident ubiquitin-like domain member 2 protein"/>
    <property type="match status" value="1"/>
</dbReference>
<evidence type="ECO:0000256" key="5">
    <source>
        <dbReference type="ARBA" id="ARBA00023230"/>
    </source>
</evidence>
<evidence type="ECO:0000256" key="7">
    <source>
        <dbReference type="ARBA" id="ARBA00040901"/>
    </source>
</evidence>
<feature type="region of interest" description="Disordered" evidence="8">
    <location>
        <begin position="373"/>
        <end position="392"/>
    </location>
</feature>
<evidence type="ECO:0000256" key="1">
    <source>
        <dbReference type="ARBA" id="ARBA00004167"/>
    </source>
</evidence>
<evidence type="ECO:0000313" key="12">
    <source>
        <dbReference type="Proteomes" id="UP001501920"/>
    </source>
</evidence>
<dbReference type="GO" id="GO:0030968">
    <property type="term" value="P:endoplasmic reticulum unfolded protein response"/>
    <property type="evidence" value="ECO:0007669"/>
    <property type="project" value="TreeGrafter"/>
</dbReference>
<evidence type="ECO:0000256" key="2">
    <source>
        <dbReference type="ARBA" id="ARBA00022692"/>
    </source>
</evidence>
<protein>
    <recommendedName>
        <fullName evidence="7">Homocysteine-responsive endoplasmic reticulum-resident ubiquitin-like domain member 2 protein</fullName>
    </recommendedName>
</protein>
<dbReference type="Proteomes" id="UP001501920">
    <property type="component" value="Chromosome 24"/>
</dbReference>
<evidence type="ECO:0000256" key="9">
    <source>
        <dbReference type="SAM" id="Phobius"/>
    </source>
</evidence>
<evidence type="ECO:0000256" key="6">
    <source>
        <dbReference type="ARBA" id="ARBA00037579"/>
    </source>
</evidence>
<dbReference type="AlphaFoldDB" id="A0AAR2IV45"/>
<keyword evidence="5" id="KW-0834">Unfolded protein response</keyword>
<keyword evidence="12" id="KW-1185">Reference proteome</keyword>
<reference evidence="11 12" key="1">
    <citation type="submission" date="2020-10" db="EMBL/GenBank/DDBJ databases">
        <title>Pygocentrus nattereri (red-bellied piranha) genome, fPygNat1, primary haplotype.</title>
        <authorList>
            <person name="Myers G."/>
            <person name="Meyer A."/>
            <person name="Karagic N."/>
            <person name="Pippel M."/>
            <person name="Winkler S."/>
            <person name="Tracey A."/>
            <person name="Wood J."/>
            <person name="Formenti G."/>
            <person name="Howe K."/>
            <person name="Fedrigo O."/>
            <person name="Jarvis E.D."/>
        </authorList>
    </citation>
    <scope>NUCLEOTIDE SEQUENCE [LARGE SCALE GENOMIC DNA]</scope>
</reference>
<keyword evidence="2 9" id="KW-0812">Transmembrane</keyword>
<dbReference type="GeneTree" id="ENSGT00390000017671"/>
<proteinExistence type="predicted"/>
<feature type="compositionally biased region" description="Polar residues" evidence="8">
    <location>
        <begin position="132"/>
        <end position="152"/>
    </location>
</feature>
<dbReference type="SUPFAM" id="SSF54236">
    <property type="entry name" value="Ubiquitin-like"/>
    <property type="match status" value="1"/>
</dbReference>
<comment type="function">
    <text evidence="6">Could be involved in the unfolded protein response (UPR) pathway.</text>
</comment>
<evidence type="ECO:0000313" key="11">
    <source>
        <dbReference type="Ensembl" id="ENSPNAP00000041924.1"/>
    </source>
</evidence>
<evidence type="ECO:0000256" key="8">
    <source>
        <dbReference type="SAM" id="MobiDB-lite"/>
    </source>
</evidence>
<gene>
    <name evidence="11" type="primary">HERPUD2</name>
</gene>
<dbReference type="InterPro" id="IPR000626">
    <property type="entry name" value="Ubiquitin-like_dom"/>
</dbReference>
<keyword evidence="3 9" id="KW-1133">Transmembrane helix</keyword>
<feature type="compositionally biased region" description="Low complexity" evidence="8">
    <location>
        <begin position="113"/>
        <end position="124"/>
    </location>
</feature>
<sequence length="420" mass="46343">MDLDAADSQVTLVIRAPNQKYDDQTISCFLNWTVEKLKKHISSVYPSKPLCREQRLVYSGRLLQDHQQLRDILREEAVSRRKEIITQQDEYHMLHLVCAPRSPPSPPVDHWDLSSSPLTSDPSSVNAGTHGPSPSVSVSYQDAPSLSVTGSSDGLRHRGGSTQIPGLTPDPTDAVQWPQGMPLSALTVPPAGLPAHPMYSPMQMLWWQQMYARHYYMQYQAAMAASQASTVDPRPSLSPRPAAVPAPPNEPAAPMGPNPAPNPVPEERPANQNLQMNAQGGAMLNEDELNRDWLDWLYTVSRAAILLSIVYFYSSFGRFVMVIGAMLLIYLHQAGWFPFRAELQNPAAAEGPQDEAARNNDMQEMERIMDDGIEEDDGESGEEGPEDAAPARPGFLTATWSFISTFFTSLVPEGPARPAN</sequence>
<dbReference type="CDD" id="cd17119">
    <property type="entry name" value="Ubl_HERP2"/>
    <property type="match status" value="1"/>
</dbReference>
<dbReference type="Gene3D" id="3.10.20.90">
    <property type="entry name" value="Phosphatidylinositol 3-kinase Catalytic Subunit, Chain A, domain 1"/>
    <property type="match status" value="1"/>
</dbReference>
<feature type="transmembrane region" description="Helical" evidence="9">
    <location>
        <begin position="319"/>
        <end position="339"/>
    </location>
</feature>
<dbReference type="InterPro" id="IPR029071">
    <property type="entry name" value="Ubiquitin-like_domsf"/>
</dbReference>
<dbReference type="PANTHER" id="PTHR12943:SF5">
    <property type="entry name" value="HOMOCYSTEINE-RESPONSIVE ENDOPLASMIC RETICULUM-RESIDENT UBIQUITIN-LIKE DOMAIN MEMBER 2 PROTEIN"/>
    <property type="match status" value="1"/>
</dbReference>
<accession>A0AAR2IV45</accession>
<dbReference type="PROSITE" id="PS50053">
    <property type="entry name" value="UBIQUITIN_2"/>
    <property type="match status" value="1"/>
</dbReference>
<comment type="subcellular location">
    <subcellularLocation>
        <location evidence="1">Membrane</location>
        <topology evidence="1">Single-pass membrane protein</topology>
    </subcellularLocation>
</comment>
<evidence type="ECO:0000259" key="10">
    <source>
        <dbReference type="PROSITE" id="PS50053"/>
    </source>
</evidence>
<name>A0AAR2IV45_PYGNA</name>
<evidence type="ECO:0000256" key="3">
    <source>
        <dbReference type="ARBA" id="ARBA00022989"/>
    </source>
</evidence>
<reference evidence="11" key="2">
    <citation type="submission" date="2025-08" db="UniProtKB">
        <authorList>
            <consortium name="Ensembl"/>
        </authorList>
    </citation>
    <scope>IDENTIFICATION</scope>
</reference>
<organism evidence="11 12">
    <name type="scientific">Pygocentrus nattereri</name>
    <name type="common">Red-bellied piranha</name>
    <dbReference type="NCBI Taxonomy" id="42514"/>
    <lineage>
        <taxon>Eukaryota</taxon>
        <taxon>Metazoa</taxon>
        <taxon>Chordata</taxon>
        <taxon>Craniata</taxon>
        <taxon>Vertebrata</taxon>
        <taxon>Euteleostomi</taxon>
        <taxon>Actinopterygii</taxon>
        <taxon>Neopterygii</taxon>
        <taxon>Teleostei</taxon>
        <taxon>Ostariophysi</taxon>
        <taxon>Characiformes</taxon>
        <taxon>Characoidei</taxon>
        <taxon>Pygocentrus</taxon>
    </lineage>
</organism>
<keyword evidence="4 9" id="KW-0472">Membrane</keyword>
<dbReference type="Ensembl" id="ENSPNAT00000066336.1">
    <property type="protein sequence ID" value="ENSPNAP00000041924.1"/>
    <property type="gene ID" value="ENSPNAG00000027698.2"/>
</dbReference>
<feature type="domain" description="Ubiquitin-like" evidence="10">
    <location>
        <begin position="10"/>
        <end position="71"/>
    </location>
</feature>
<dbReference type="PANTHER" id="PTHR12943">
    <property type="entry name" value="HOMOCYSTEINE-RESPONSIVE ENDOPLASMIC RETICULUM-RESIDENT UNIQUITIN-LIKE DOMAIN HERPUD PROTEIN FAMILY MEMBER"/>
    <property type="match status" value="1"/>
</dbReference>
<dbReference type="Pfam" id="PF00240">
    <property type="entry name" value="ubiquitin"/>
    <property type="match status" value="1"/>
</dbReference>
<feature type="compositionally biased region" description="Acidic residues" evidence="8">
    <location>
        <begin position="373"/>
        <end position="386"/>
    </location>
</feature>
<dbReference type="GO" id="GO:0016020">
    <property type="term" value="C:membrane"/>
    <property type="evidence" value="ECO:0007669"/>
    <property type="project" value="UniProtKB-SubCell"/>
</dbReference>
<reference evidence="11" key="3">
    <citation type="submission" date="2025-09" db="UniProtKB">
        <authorList>
            <consortium name="Ensembl"/>
        </authorList>
    </citation>
    <scope>IDENTIFICATION</scope>
</reference>
<feature type="compositionally biased region" description="Pro residues" evidence="8">
    <location>
        <begin position="236"/>
        <end position="264"/>
    </location>
</feature>
<dbReference type="InterPro" id="IPR039751">
    <property type="entry name" value="HERPUD1/2"/>
</dbReference>
<feature type="region of interest" description="Disordered" evidence="8">
    <location>
        <begin position="105"/>
        <end position="168"/>
    </location>
</feature>
<feature type="region of interest" description="Disordered" evidence="8">
    <location>
        <begin position="230"/>
        <end position="270"/>
    </location>
</feature>
<evidence type="ECO:0000256" key="4">
    <source>
        <dbReference type="ARBA" id="ARBA00023136"/>
    </source>
</evidence>